<dbReference type="InterPro" id="IPR002692">
    <property type="entry name" value="S45"/>
</dbReference>
<dbReference type="AlphaFoldDB" id="A0A840YAW1"/>
<feature type="binding site" evidence="5">
    <location>
        <position position="180"/>
    </location>
    <ligand>
        <name>Ca(2+)</name>
        <dbReference type="ChEBI" id="CHEBI:29108"/>
    </ligand>
</feature>
<evidence type="ECO:0000256" key="3">
    <source>
        <dbReference type="ARBA" id="ARBA00023145"/>
    </source>
</evidence>
<dbReference type="InterPro" id="IPR029055">
    <property type="entry name" value="Ntn_hydrolases_N"/>
</dbReference>
<sequence length="761" mass="80744">MLLLLLALPVLALALLAGAVWLTLPGTDAALRMAGLSAPVEIGFDERGIPVIRAGSERDAAMAMGVLHARDRMFQMEMTRRGAAGRLSELAGASTLRLDRFVRVLNLRGHAEADLAALPAEARDMLEAYAAGVNALIAARGRFVAPEFLALGAPEPWKPSDSLLWGKVMGLWLSGNWRTEVERARLAASLPPERLWQLWPADDSPGRADLAALPPAARLAGLLGATPRWGEDAPLPPSASNAWALAPGRSATGGALLASDPHLALGAPVLWYLARIELPGGRFLAGATSPGVPMVVIGRNERLAWGFTTTHSDTQDVFVERLSGTDAYDTPDGPRPFTLREERIAVRGAAEEVLRVRETRHGPVISDLDGEPEAGRVLAVSMASLAPGDTQAQGLLALNRARSVAEARAAASLIASPAQNLMVADAEGATAMFLTGRTPVRAAGDGSLPVPGWDGRHDWKGWVPFDAMPHVEGSAGGAIVNANNRVQPAGSEVFLGRDWFGDWRFRRIGELLRQRERHAPGDLAAMQADAVSLFAREMLPLLLAPPRPEGAAGRARDLLAGWDGGMGTALPQPLIFNAWTREMGRLALAAGGVPDGAWTAGPEFLRLLLSPEGAPWCGAEGCGALSMRALEAAVRDLSGRFGPDPALWRWGEAHRVRLEHPLLRFVPLLGDALRIEAPTPGDNGTVNRGGTARDFSHAHGPGLRIVMDLASPEGVMAAIATGQSGNPFSRHWRDLNAEWVAGRVSPLPSGSPSAARLRLEP</sequence>
<keyword evidence="7" id="KW-1185">Reference proteome</keyword>
<feature type="binding site" evidence="5">
    <location>
        <position position="316"/>
    </location>
    <ligand>
        <name>Ca(2+)</name>
        <dbReference type="ChEBI" id="CHEBI:29108"/>
    </ligand>
</feature>
<dbReference type="Pfam" id="PF01804">
    <property type="entry name" value="Penicil_amidase"/>
    <property type="match status" value="1"/>
</dbReference>
<keyword evidence="5" id="KW-0479">Metal-binding</keyword>
<dbReference type="Gene3D" id="1.10.1400.10">
    <property type="match status" value="1"/>
</dbReference>
<dbReference type="EMBL" id="JACIJD010000005">
    <property type="protein sequence ID" value="MBB5693507.1"/>
    <property type="molecule type" value="Genomic_DNA"/>
</dbReference>
<proteinExistence type="inferred from homology"/>
<evidence type="ECO:0000256" key="1">
    <source>
        <dbReference type="ARBA" id="ARBA00006586"/>
    </source>
</evidence>
<dbReference type="PIRSF" id="PIRSF001227">
    <property type="entry name" value="Pen_acylase"/>
    <property type="match status" value="1"/>
</dbReference>
<keyword evidence="3" id="KW-0865">Zymogen</keyword>
<dbReference type="RefSeq" id="WP_312861911.1">
    <property type="nucleotide sequence ID" value="NZ_JACIJD010000005.1"/>
</dbReference>
<comment type="cofactor">
    <cofactor evidence="5">
        <name>Ca(2+)</name>
        <dbReference type="ChEBI" id="CHEBI:29108"/>
    </cofactor>
    <text evidence="5">Binds 1 Ca(2+) ion per dimer.</text>
</comment>
<dbReference type="GO" id="GO:0008953">
    <property type="term" value="F:penicillin amidase activity"/>
    <property type="evidence" value="ECO:0007669"/>
    <property type="project" value="UniProtKB-EC"/>
</dbReference>
<dbReference type="Gene3D" id="2.30.120.10">
    <property type="match status" value="1"/>
</dbReference>
<dbReference type="PANTHER" id="PTHR34218">
    <property type="entry name" value="PEPTIDASE S45 PENICILLIN AMIDASE"/>
    <property type="match status" value="1"/>
</dbReference>
<evidence type="ECO:0000313" key="7">
    <source>
        <dbReference type="Proteomes" id="UP000580654"/>
    </source>
</evidence>
<feature type="binding site" evidence="5">
    <location>
        <position position="313"/>
    </location>
    <ligand>
        <name>Ca(2+)</name>
        <dbReference type="ChEBI" id="CHEBI:29108"/>
    </ligand>
</feature>
<dbReference type="SUPFAM" id="SSF56235">
    <property type="entry name" value="N-terminal nucleophile aminohydrolases (Ntn hydrolases)"/>
    <property type="match status" value="1"/>
</dbReference>
<comment type="caution">
    <text evidence="6">The sequence shown here is derived from an EMBL/GenBank/DDBJ whole genome shotgun (WGS) entry which is preliminary data.</text>
</comment>
<reference evidence="6 7" key="1">
    <citation type="submission" date="2020-08" db="EMBL/GenBank/DDBJ databases">
        <title>Genomic Encyclopedia of Type Strains, Phase IV (KMG-IV): sequencing the most valuable type-strain genomes for metagenomic binning, comparative biology and taxonomic classification.</title>
        <authorList>
            <person name="Goeker M."/>
        </authorList>
    </citation>
    <scope>NUCLEOTIDE SEQUENCE [LARGE SCALE GENOMIC DNA]</scope>
    <source>
        <strain evidence="6 7">DSM 25622</strain>
    </source>
</reference>
<dbReference type="InterPro" id="IPR043147">
    <property type="entry name" value="Penicillin_amidase_A-knob"/>
</dbReference>
<keyword evidence="5" id="KW-0106">Calcium</keyword>
<evidence type="ECO:0000313" key="6">
    <source>
        <dbReference type="EMBL" id="MBB5693507.1"/>
    </source>
</evidence>
<organism evidence="6 7">
    <name type="scientific">Muricoccus pecuniae</name>
    <dbReference type="NCBI Taxonomy" id="693023"/>
    <lineage>
        <taxon>Bacteria</taxon>
        <taxon>Pseudomonadati</taxon>
        <taxon>Pseudomonadota</taxon>
        <taxon>Alphaproteobacteria</taxon>
        <taxon>Acetobacterales</taxon>
        <taxon>Roseomonadaceae</taxon>
        <taxon>Muricoccus</taxon>
    </lineage>
</organism>
<dbReference type="Gene3D" id="1.10.439.10">
    <property type="entry name" value="Penicillin Amidohydrolase, domain 1"/>
    <property type="match status" value="1"/>
</dbReference>
<evidence type="ECO:0000256" key="4">
    <source>
        <dbReference type="PIRSR" id="PIRSR001227-1"/>
    </source>
</evidence>
<dbReference type="PANTHER" id="PTHR34218:SF4">
    <property type="entry name" value="ACYL-HOMOSERINE LACTONE ACYLASE QUIP"/>
    <property type="match status" value="1"/>
</dbReference>
<name>A0A840YAW1_9PROT</name>
<dbReference type="Proteomes" id="UP000580654">
    <property type="component" value="Unassembled WGS sequence"/>
</dbReference>
<dbReference type="CDD" id="cd03747">
    <property type="entry name" value="Ntn_PGA_like"/>
    <property type="match status" value="1"/>
</dbReference>
<protein>
    <submittedName>
        <fullName evidence="6">Penicillin amidase</fullName>
        <ecNumber evidence="6">3.5.1.11</ecNumber>
    </submittedName>
</protein>
<dbReference type="InterPro" id="IPR014395">
    <property type="entry name" value="Pen/GL7ACA/AHL_acylase"/>
</dbReference>
<gene>
    <name evidence="6" type="ORF">FHS87_001536</name>
</gene>
<dbReference type="InterPro" id="IPR023343">
    <property type="entry name" value="Penicillin_amidase_dom1"/>
</dbReference>
<evidence type="ECO:0000256" key="5">
    <source>
        <dbReference type="PIRSR" id="PIRSR001227-2"/>
    </source>
</evidence>
<dbReference type="Gene3D" id="3.60.20.10">
    <property type="entry name" value="Glutamine Phosphoribosylpyrophosphate, subunit 1, domain 1"/>
    <property type="match status" value="1"/>
</dbReference>
<dbReference type="EC" id="3.5.1.11" evidence="6"/>
<comment type="similarity">
    <text evidence="1">Belongs to the peptidase S45 family.</text>
</comment>
<dbReference type="GO" id="GO:0017000">
    <property type="term" value="P:antibiotic biosynthetic process"/>
    <property type="evidence" value="ECO:0007669"/>
    <property type="project" value="InterPro"/>
</dbReference>
<feature type="active site" description="Nucleophile" evidence="4">
    <location>
        <position position="240"/>
    </location>
</feature>
<dbReference type="GO" id="GO:0046872">
    <property type="term" value="F:metal ion binding"/>
    <property type="evidence" value="ECO:0007669"/>
    <property type="project" value="UniProtKB-KW"/>
</dbReference>
<accession>A0A840YAW1</accession>
<dbReference type="InterPro" id="IPR043146">
    <property type="entry name" value="Penicillin_amidase_N_B-knob"/>
</dbReference>
<evidence type="ECO:0000256" key="2">
    <source>
        <dbReference type="ARBA" id="ARBA00022801"/>
    </source>
</evidence>
<keyword evidence="2 6" id="KW-0378">Hydrolase</keyword>